<protein>
    <submittedName>
        <fullName evidence="2">Uncharacterized protein</fullName>
    </submittedName>
</protein>
<dbReference type="RefSeq" id="WP_127152922.1">
    <property type="nucleotide sequence ID" value="NZ_CP029042.1"/>
</dbReference>
<evidence type="ECO:0000313" key="2">
    <source>
        <dbReference type="EMBL" id="AZS74011.1"/>
    </source>
</evidence>
<dbReference type="Proteomes" id="UP000275579">
    <property type="component" value="Chromosome"/>
</dbReference>
<reference evidence="2 3" key="1">
    <citation type="submission" date="2018-04" db="EMBL/GenBank/DDBJ databases">
        <title>Complete genome sequences of Streptomyces lydicus strain WYEC and characterization of antagonistic properties of biological control agents.</title>
        <authorList>
            <person name="Mariita R.M."/>
            <person name="Sello J.K."/>
        </authorList>
    </citation>
    <scope>NUCLEOTIDE SEQUENCE [LARGE SCALE GENOMIC DNA]</scope>
    <source>
        <strain evidence="2 3">WYEC 108</strain>
    </source>
</reference>
<feature type="region of interest" description="Disordered" evidence="1">
    <location>
        <begin position="25"/>
        <end position="75"/>
    </location>
</feature>
<gene>
    <name evidence="2" type="ORF">DDE74_26400</name>
</gene>
<name>A0A3Q9K925_9ACTN</name>
<organism evidence="2 3">
    <name type="scientific">Streptomyces lydicus</name>
    <dbReference type="NCBI Taxonomy" id="47763"/>
    <lineage>
        <taxon>Bacteria</taxon>
        <taxon>Bacillati</taxon>
        <taxon>Actinomycetota</taxon>
        <taxon>Actinomycetes</taxon>
        <taxon>Kitasatosporales</taxon>
        <taxon>Streptomycetaceae</taxon>
        <taxon>Streptomyces</taxon>
    </lineage>
</organism>
<dbReference type="EMBL" id="CP029042">
    <property type="protein sequence ID" value="AZS74011.1"/>
    <property type="molecule type" value="Genomic_DNA"/>
</dbReference>
<dbReference type="AlphaFoldDB" id="A0A3Q9K925"/>
<evidence type="ECO:0000313" key="3">
    <source>
        <dbReference type="Proteomes" id="UP000275579"/>
    </source>
</evidence>
<sequence>MVTSVLDVMCAMGVVGVALVTGMADVAHGGGRPGSPVRADRRTPVSPGRPPRRRTEHPRPAQGGCAQTRGRGNGA</sequence>
<evidence type="ECO:0000256" key="1">
    <source>
        <dbReference type="SAM" id="MobiDB-lite"/>
    </source>
</evidence>
<accession>A0A3Q9K925</accession>
<proteinExistence type="predicted"/>